<keyword evidence="4" id="KW-1185">Reference proteome</keyword>
<evidence type="ECO:0000256" key="2">
    <source>
        <dbReference type="SAM" id="Phobius"/>
    </source>
</evidence>
<dbReference type="Proteomes" id="UP000000607">
    <property type="component" value="Chromosome"/>
</dbReference>
<organism evidence="3 4">
    <name type="scientific">Mannheimia succiniciproducens (strain KCTC 0769BP / MBEL55E)</name>
    <dbReference type="NCBI Taxonomy" id="221988"/>
    <lineage>
        <taxon>Bacteria</taxon>
        <taxon>Pseudomonadati</taxon>
        <taxon>Pseudomonadota</taxon>
        <taxon>Gammaproteobacteria</taxon>
        <taxon>Pasteurellales</taxon>
        <taxon>Pasteurellaceae</taxon>
        <taxon>Basfia</taxon>
    </lineage>
</organism>
<dbReference type="STRING" id="221988.MS2343"/>
<evidence type="ECO:0008006" key="5">
    <source>
        <dbReference type="Google" id="ProtNLM"/>
    </source>
</evidence>
<evidence type="ECO:0000313" key="4">
    <source>
        <dbReference type="Proteomes" id="UP000000607"/>
    </source>
</evidence>
<dbReference type="PROSITE" id="PS51257">
    <property type="entry name" value="PROKAR_LIPOPROTEIN"/>
    <property type="match status" value="1"/>
</dbReference>
<accession>Q65Q10</accession>
<keyword evidence="2" id="KW-0472">Membrane</keyword>
<name>Q65Q10_MANSM</name>
<feature type="transmembrane region" description="Helical" evidence="2">
    <location>
        <begin position="20"/>
        <end position="40"/>
    </location>
</feature>
<sequence length="253" mass="28895">MKYLTFNFFLKKNLYMFSKIINTFIICFTLCGCSLINNALEEMQKNIDSNQQQINSMKKVAIIYNAKEIEAIVVTPAKYANKSPLIESIKKNYEIKTQNYTLQFNEKVKAEQEKSSINQYFAHELSKKIEQAGYQVTLVDKADMTNLNAYLAKTPKIDGVIKLNIMLGYTSPDNSFLFEPSTLINYEVYNKTAQRLSHGKVGAIGGWISDKYMTFNGLYEDADNARAKLKKYLMDNLDSTAQEILKVTVSNLN</sequence>
<keyword evidence="1" id="KW-0175">Coiled coil</keyword>
<keyword evidence="2" id="KW-0812">Transmembrane</keyword>
<keyword evidence="2" id="KW-1133">Transmembrane helix</keyword>
<evidence type="ECO:0000313" key="3">
    <source>
        <dbReference type="EMBL" id="AAU38950.1"/>
    </source>
</evidence>
<dbReference type="EMBL" id="AE016827">
    <property type="protein sequence ID" value="AAU38950.1"/>
    <property type="molecule type" value="Genomic_DNA"/>
</dbReference>
<protein>
    <recommendedName>
        <fullName evidence="5">Lipoprotein</fullName>
    </recommendedName>
</protein>
<dbReference type="AlphaFoldDB" id="Q65Q10"/>
<proteinExistence type="predicted"/>
<evidence type="ECO:0000256" key="1">
    <source>
        <dbReference type="SAM" id="Coils"/>
    </source>
</evidence>
<gene>
    <name evidence="3" type="ordered locus">MS2343</name>
</gene>
<dbReference type="HOGENOM" id="CLU_1097546_0_0_6"/>
<reference evidence="3 4" key="1">
    <citation type="journal article" date="2004" name="Nat. Biotechnol.">
        <title>The genome sequence of the capnophilic rumen bacterium Mannheimia succiniciproducens.</title>
        <authorList>
            <person name="Hong S.H."/>
            <person name="Kim J.S."/>
            <person name="Lee S.Y."/>
            <person name="In Y.H."/>
            <person name="Choi S.S."/>
            <person name="Rih J.-K."/>
            <person name="Kim C.H."/>
            <person name="Jeong H."/>
            <person name="Hur C.G."/>
            <person name="Kim J.J."/>
        </authorList>
    </citation>
    <scope>NUCLEOTIDE SEQUENCE [LARGE SCALE GENOMIC DNA]</scope>
    <source>
        <strain evidence="4">KCTC 0769BP / MBEL55E</strain>
    </source>
</reference>
<dbReference type="KEGG" id="msu:MS2343"/>
<feature type="coiled-coil region" evidence="1">
    <location>
        <begin position="33"/>
        <end position="60"/>
    </location>
</feature>